<dbReference type="AlphaFoldDB" id="J9E3A4"/>
<feature type="non-terminal residue" evidence="1">
    <location>
        <position position="1"/>
    </location>
</feature>
<proteinExistence type="predicted"/>
<accession>J9E3A4</accession>
<protein>
    <submittedName>
        <fullName evidence="1">Uncharacterized protein</fullName>
    </submittedName>
</protein>
<sequence length="94" mass="11246">HFRDTQETLAVIEGLDLDADPPTQEETAKKFGWEDDYYSGNLSKWQQLKPRIWALFDEPWSSQYAKVNLIYLLSLRNFITFEWIEKNMSDRENI</sequence>
<organism evidence="1 2">
    <name type="scientific">Wuchereria bancrofti</name>
    <dbReference type="NCBI Taxonomy" id="6293"/>
    <lineage>
        <taxon>Eukaryota</taxon>
        <taxon>Metazoa</taxon>
        <taxon>Ecdysozoa</taxon>
        <taxon>Nematoda</taxon>
        <taxon>Chromadorea</taxon>
        <taxon>Rhabditida</taxon>
        <taxon>Spirurina</taxon>
        <taxon>Spiruromorpha</taxon>
        <taxon>Filarioidea</taxon>
        <taxon>Onchocercidae</taxon>
        <taxon>Wuchereria</taxon>
    </lineage>
</organism>
<dbReference type="Proteomes" id="UP000004810">
    <property type="component" value="Unassembled WGS sequence"/>
</dbReference>
<evidence type="ECO:0000313" key="1">
    <source>
        <dbReference type="EMBL" id="EJW69879.1"/>
    </source>
</evidence>
<name>J9E3A4_WUCBA</name>
<evidence type="ECO:0000313" key="2">
    <source>
        <dbReference type="Proteomes" id="UP000004810"/>
    </source>
</evidence>
<comment type="caution">
    <text evidence="1">The sequence shown here is derived from an EMBL/GenBank/DDBJ whole genome shotgun (WGS) entry which is preliminary data.</text>
</comment>
<reference evidence="2" key="1">
    <citation type="submission" date="2012-08" db="EMBL/GenBank/DDBJ databases">
        <title>The Genome Sequence of Wuchereria bancrofti.</title>
        <authorList>
            <person name="Nutman T.B."/>
            <person name="Fink D.L."/>
            <person name="Russ C."/>
            <person name="Young S."/>
            <person name="Zeng Q."/>
            <person name="Koehrsen M."/>
            <person name="Alvarado L."/>
            <person name="Berlin A."/>
            <person name="Chapman S.B."/>
            <person name="Chen Z."/>
            <person name="Freedman E."/>
            <person name="Gellesch M."/>
            <person name="Goldberg J."/>
            <person name="Griggs A."/>
            <person name="Gujja S."/>
            <person name="Heilman E.R."/>
            <person name="Heiman D."/>
            <person name="Hepburn T."/>
            <person name="Howarth C."/>
            <person name="Jen D."/>
            <person name="Larson L."/>
            <person name="Lewis B."/>
            <person name="Mehta T."/>
            <person name="Park D."/>
            <person name="Pearson M."/>
            <person name="Roberts A."/>
            <person name="Saif S."/>
            <person name="Shea T."/>
            <person name="Shenoy N."/>
            <person name="Sisk P."/>
            <person name="Stolte C."/>
            <person name="Sykes S."/>
            <person name="Walk T."/>
            <person name="White J."/>
            <person name="Yandava C."/>
            <person name="Haas B."/>
            <person name="Henn M.R."/>
            <person name="Nusbaum C."/>
            <person name="Birren B."/>
        </authorList>
    </citation>
    <scope>NUCLEOTIDE SEQUENCE [LARGE SCALE GENOMIC DNA]</scope>
    <source>
        <strain evidence="2">NA</strain>
    </source>
</reference>
<gene>
    <name evidence="1" type="ORF">WUBG_19213</name>
</gene>
<dbReference type="EMBL" id="ADBV01025053">
    <property type="protein sequence ID" value="EJW69879.1"/>
    <property type="molecule type" value="Genomic_DNA"/>
</dbReference>